<comment type="similarity">
    <text evidence="1">Belongs to the sigma-70 factor family. ECF subfamily.</text>
</comment>
<dbReference type="Pfam" id="PF04542">
    <property type="entry name" value="Sigma70_r2"/>
    <property type="match status" value="1"/>
</dbReference>
<sequence length="194" mass="22525">MESLRTVNTQTVDAHLAPYDEPLVRAAQQGDRQAYQALYEQYHRRVYALCYRLTADTGLAEDATQEVFIQLWRKLSAYAWQSRFTTWLHSVATNITLSYMRKQKSWVVRMLNIETSSEAQELNASRCPSEVDLEALIVRLPERARVVFVLHAIEGYRHDEIATLLNIATGTSKTQFHRARRMLTQWLEGEDYGQ</sequence>
<organism evidence="7 8">
    <name type="scientific">Salinimonas marina</name>
    <dbReference type="NCBI Taxonomy" id="2785918"/>
    <lineage>
        <taxon>Bacteria</taxon>
        <taxon>Pseudomonadati</taxon>
        <taxon>Pseudomonadota</taxon>
        <taxon>Gammaproteobacteria</taxon>
        <taxon>Alteromonadales</taxon>
        <taxon>Alteromonadaceae</taxon>
        <taxon>Alteromonas/Salinimonas group</taxon>
        <taxon>Salinimonas</taxon>
    </lineage>
</organism>
<dbReference type="PANTHER" id="PTHR43133">
    <property type="entry name" value="RNA POLYMERASE ECF-TYPE SIGMA FACTO"/>
    <property type="match status" value="1"/>
</dbReference>
<dbReference type="Gene3D" id="1.10.10.10">
    <property type="entry name" value="Winged helix-like DNA-binding domain superfamily/Winged helix DNA-binding domain"/>
    <property type="match status" value="1"/>
</dbReference>
<dbReference type="SUPFAM" id="SSF88946">
    <property type="entry name" value="Sigma2 domain of RNA polymerase sigma factors"/>
    <property type="match status" value="1"/>
</dbReference>
<evidence type="ECO:0000256" key="4">
    <source>
        <dbReference type="ARBA" id="ARBA00023163"/>
    </source>
</evidence>
<feature type="domain" description="RNA polymerase sigma-70 region 2" evidence="5">
    <location>
        <begin position="38"/>
        <end position="104"/>
    </location>
</feature>
<dbReference type="InterPro" id="IPR013324">
    <property type="entry name" value="RNA_pol_sigma_r3/r4-like"/>
</dbReference>
<dbReference type="InterPro" id="IPR013325">
    <property type="entry name" value="RNA_pol_sigma_r2"/>
</dbReference>
<dbReference type="EMBL" id="CP064795">
    <property type="protein sequence ID" value="QPG05876.1"/>
    <property type="molecule type" value="Genomic_DNA"/>
</dbReference>
<evidence type="ECO:0000313" key="8">
    <source>
        <dbReference type="Proteomes" id="UP000595095"/>
    </source>
</evidence>
<dbReference type="PANTHER" id="PTHR43133:SF46">
    <property type="entry name" value="RNA POLYMERASE SIGMA-70 FACTOR ECF SUBFAMILY"/>
    <property type="match status" value="1"/>
</dbReference>
<evidence type="ECO:0000256" key="1">
    <source>
        <dbReference type="ARBA" id="ARBA00010641"/>
    </source>
</evidence>
<dbReference type="InterPro" id="IPR013249">
    <property type="entry name" value="RNA_pol_sigma70_r4_t2"/>
</dbReference>
<keyword evidence="3" id="KW-0731">Sigma factor</keyword>
<gene>
    <name evidence="7" type="ORF">IT774_00990</name>
</gene>
<dbReference type="GO" id="GO:0003677">
    <property type="term" value="F:DNA binding"/>
    <property type="evidence" value="ECO:0007669"/>
    <property type="project" value="InterPro"/>
</dbReference>
<keyword evidence="4" id="KW-0804">Transcription</keyword>
<evidence type="ECO:0000259" key="5">
    <source>
        <dbReference type="Pfam" id="PF04542"/>
    </source>
</evidence>
<dbReference type="Gene3D" id="1.10.1740.10">
    <property type="match status" value="1"/>
</dbReference>
<accession>A0A7S9DXN0</accession>
<protein>
    <submittedName>
        <fullName evidence="7">RNA polymerase sigma factor</fullName>
    </submittedName>
</protein>
<dbReference type="AlphaFoldDB" id="A0A7S9DXN0"/>
<dbReference type="InterPro" id="IPR014284">
    <property type="entry name" value="RNA_pol_sigma-70_dom"/>
</dbReference>
<dbReference type="GO" id="GO:0016987">
    <property type="term" value="F:sigma factor activity"/>
    <property type="evidence" value="ECO:0007669"/>
    <property type="project" value="UniProtKB-KW"/>
</dbReference>
<keyword evidence="8" id="KW-1185">Reference proteome</keyword>
<dbReference type="InterPro" id="IPR007627">
    <property type="entry name" value="RNA_pol_sigma70_r2"/>
</dbReference>
<dbReference type="InterPro" id="IPR036388">
    <property type="entry name" value="WH-like_DNA-bd_sf"/>
</dbReference>
<dbReference type="SUPFAM" id="SSF88659">
    <property type="entry name" value="Sigma3 and sigma4 domains of RNA polymerase sigma factors"/>
    <property type="match status" value="1"/>
</dbReference>
<dbReference type="NCBIfam" id="TIGR02937">
    <property type="entry name" value="sigma70-ECF"/>
    <property type="match status" value="1"/>
</dbReference>
<dbReference type="Proteomes" id="UP000595095">
    <property type="component" value="Chromosome"/>
</dbReference>
<proteinExistence type="inferred from homology"/>
<dbReference type="RefSeq" id="WP_195810958.1">
    <property type="nucleotide sequence ID" value="NZ_CP064795.1"/>
</dbReference>
<evidence type="ECO:0000256" key="2">
    <source>
        <dbReference type="ARBA" id="ARBA00023015"/>
    </source>
</evidence>
<dbReference type="InterPro" id="IPR039425">
    <property type="entry name" value="RNA_pol_sigma-70-like"/>
</dbReference>
<dbReference type="KEGG" id="smaa:IT774_00990"/>
<keyword evidence="2" id="KW-0805">Transcription regulation</keyword>
<evidence type="ECO:0000313" key="7">
    <source>
        <dbReference type="EMBL" id="QPG05876.1"/>
    </source>
</evidence>
<name>A0A7S9DXN0_9ALTE</name>
<dbReference type="GO" id="GO:0006352">
    <property type="term" value="P:DNA-templated transcription initiation"/>
    <property type="evidence" value="ECO:0007669"/>
    <property type="project" value="InterPro"/>
</dbReference>
<dbReference type="Pfam" id="PF08281">
    <property type="entry name" value="Sigma70_r4_2"/>
    <property type="match status" value="1"/>
</dbReference>
<evidence type="ECO:0000259" key="6">
    <source>
        <dbReference type="Pfam" id="PF08281"/>
    </source>
</evidence>
<reference evidence="7 8" key="1">
    <citation type="submission" date="2020-11" db="EMBL/GenBank/DDBJ databases">
        <title>Complete genome sequence for Salinimonas sp. strain G2-b.</title>
        <authorList>
            <person name="Park S.-J."/>
        </authorList>
    </citation>
    <scope>NUCLEOTIDE SEQUENCE [LARGE SCALE GENOMIC DNA]</scope>
    <source>
        <strain evidence="7 8">G2-b</strain>
    </source>
</reference>
<feature type="domain" description="RNA polymerase sigma factor 70 region 4 type 2" evidence="6">
    <location>
        <begin position="132"/>
        <end position="183"/>
    </location>
</feature>
<evidence type="ECO:0000256" key="3">
    <source>
        <dbReference type="ARBA" id="ARBA00023082"/>
    </source>
</evidence>